<dbReference type="Proteomes" id="UP000010824">
    <property type="component" value="Chromosome"/>
</dbReference>
<gene>
    <name evidence="7" type="ordered locus">Metfor_1472</name>
</gene>
<accession>L0HFD0</accession>
<dbReference type="STRING" id="593750.Metfor_1472"/>
<dbReference type="Gene3D" id="3.30.950.10">
    <property type="entry name" value="Methyltransferase, Cobalt-precorrin-4 Transmethylase, Domain 2"/>
    <property type="match status" value="1"/>
</dbReference>
<dbReference type="InterPro" id="IPR012818">
    <property type="entry name" value="CbiE"/>
</dbReference>
<dbReference type="PANTHER" id="PTHR43182">
    <property type="entry name" value="COBALT-PRECORRIN-6B C(15)-METHYLTRANSFERASE (DECARBOXYLATING)"/>
    <property type="match status" value="1"/>
</dbReference>
<dbReference type="FunCoup" id="L0HFD0">
    <property type="interactions" value="89"/>
</dbReference>
<dbReference type="AlphaFoldDB" id="L0HFD0"/>
<name>L0HFD0_METFS</name>
<keyword evidence="8" id="KW-1185">Reference proteome</keyword>
<dbReference type="GO" id="GO:0008276">
    <property type="term" value="F:protein methyltransferase activity"/>
    <property type="evidence" value="ECO:0007669"/>
    <property type="project" value="InterPro"/>
</dbReference>
<dbReference type="GO" id="GO:0032259">
    <property type="term" value="P:methylation"/>
    <property type="evidence" value="ECO:0007669"/>
    <property type="project" value="UniProtKB-KW"/>
</dbReference>
<dbReference type="GO" id="GO:0009236">
    <property type="term" value="P:cobalamin biosynthetic process"/>
    <property type="evidence" value="ECO:0007669"/>
    <property type="project" value="UniProtKB-UniPathway"/>
</dbReference>
<keyword evidence="5" id="KW-0949">S-adenosyl-L-methionine</keyword>
<dbReference type="NCBIfam" id="NF004461">
    <property type="entry name" value="PRK05787.2-4"/>
    <property type="match status" value="1"/>
</dbReference>
<evidence type="ECO:0000256" key="3">
    <source>
        <dbReference type="ARBA" id="ARBA00022603"/>
    </source>
</evidence>
<comment type="pathway">
    <text evidence="1">Cofactor biosynthesis; adenosylcobalamin biosynthesis.</text>
</comment>
<dbReference type="RefSeq" id="WP_015285469.1">
    <property type="nucleotide sequence ID" value="NC_019943.1"/>
</dbReference>
<protein>
    <submittedName>
        <fullName evidence="7">Precorrin-6y C5,15-methyltransferase (Decarboxylating), CbiE subunit</fullName>
    </submittedName>
</protein>
<dbReference type="EMBL" id="CP003167">
    <property type="protein sequence ID" value="AGB02506.1"/>
    <property type="molecule type" value="Genomic_DNA"/>
</dbReference>
<dbReference type="InterPro" id="IPR014776">
    <property type="entry name" value="4pyrrole_Mease_sub2"/>
</dbReference>
<evidence type="ECO:0000259" key="6">
    <source>
        <dbReference type="Pfam" id="PF00590"/>
    </source>
</evidence>
<dbReference type="InParanoid" id="L0HFD0"/>
<proteinExistence type="predicted"/>
<dbReference type="KEGG" id="mfo:Metfor_1472"/>
<dbReference type="InterPro" id="IPR035996">
    <property type="entry name" value="4pyrrol_Methylase_sf"/>
</dbReference>
<evidence type="ECO:0000256" key="2">
    <source>
        <dbReference type="ARBA" id="ARBA00022573"/>
    </source>
</evidence>
<evidence type="ECO:0000256" key="4">
    <source>
        <dbReference type="ARBA" id="ARBA00022679"/>
    </source>
</evidence>
<evidence type="ECO:0000256" key="5">
    <source>
        <dbReference type="ARBA" id="ARBA00022691"/>
    </source>
</evidence>
<dbReference type="InterPro" id="IPR000878">
    <property type="entry name" value="4pyrrol_Mease"/>
</dbReference>
<keyword evidence="2" id="KW-0169">Cobalamin biosynthesis</keyword>
<feature type="domain" description="Tetrapyrrole methylase" evidence="6">
    <location>
        <begin position="3"/>
        <end position="177"/>
    </location>
</feature>
<dbReference type="CDD" id="cd11644">
    <property type="entry name" value="Precorrin-6Y-MT"/>
    <property type="match status" value="1"/>
</dbReference>
<dbReference type="Gene3D" id="3.40.1010.10">
    <property type="entry name" value="Cobalt-precorrin-4 Transmethylase, Domain 1"/>
    <property type="match status" value="1"/>
</dbReference>
<dbReference type="NCBIfam" id="TIGR02467">
    <property type="entry name" value="CbiE"/>
    <property type="match status" value="1"/>
</dbReference>
<keyword evidence="4 7" id="KW-0808">Transferase</keyword>
<evidence type="ECO:0000256" key="1">
    <source>
        <dbReference type="ARBA" id="ARBA00004953"/>
    </source>
</evidence>
<evidence type="ECO:0000313" key="7">
    <source>
        <dbReference type="EMBL" id="AGB02506.1"/>
    </source>
</evidence>
<dbReference type="GeneID" id="14307861"/>
<reference evidence="7 8" key="2">
    <citation type="journal article" date="2014" name="Genome Announc.">
        <title>Complete Genome Sequence of Methanoregula formicica SMSPT, a Mesophilic Hydrogenotrophic Methanogen Isolated from a Methanogenic Upflow Anaerobic Sludge Blanket Reactor.</title>
        <authorList>
            <person name="Yamamoto K."/>
            <person name="Tamaki H."/>
            <person name="Cadillo-Quiroz H."/>
            <person name="Imachi H."/>
            <person name="Kyrpides N."/>
            <person name="Woyke T."/>
            <person name="Goodwin L."/>
            <person name="Zinder S.H."/>
            <person name="Kamagata Y."/>
            <person name="Liu W.T."/>
        </authorList>
    </citation>
    <scope>NUCLEOTIDE SEQUENCE [LARGE SCALE GENOMIC DNA]</scope>
    <source>
        <strain evidence="8">DSM 22288 / NBRC 105244 / SMSP</strain>
    </source>
</reference>
<dbReference type="Pfam" id="PF00590">
    <property type="entry name" value="TP_methylase"/>
    <property type="match status" value="1"/>
</dbReference>
<reference evidence="8" key="1">
    <citation type="submission" date="2011-12" db="EMBL/GenBank/DDBJ databases">
        <title>Complete sequence of Methanoregula formicicum SMSP.</title>
        <authorList>
            <person name="Lucas S."/>
            <person name="Han J."/>
            <person name="Lapidus A."/>
            <person name="Cheng J.-F."/>
            <person name="Goodwin L."/>
            <person name="Pitluck S."/>
            <person name="Peters L."/>
            <person name="Ovchinnikova G."/>
            <person name="Teshima H."/>
            <person name="Detter J.C."/>
            <person name="Han C."/>
            <person name="Tapia R."/>
            <person name="Land M."/>
            <person name="Hauser L."/>
            <person name="Kyrpides N."/>
            <person name="Ivanova N."/>
            <person name="Pagani I."/>
            <person name="Imachi H."/>
            <person name="Tamaki H."/>
            <person name="Sekiguchi Y."/>
            <person name="Kamagata Y."/>
            <person name="Cadillo-Quiroz H."/>
            <person name="Zinder S."/>
            <person name="Liu W.-T."/>
            <person name="Woyke T."/>
        </authorList>
    </citation>
    <scope>NUCLEOTIDE SEQUENCE [LARGE SCALE GENOMIC DNA]</scope>
    <source>
        <strain evidence="8">DSM 22288 / NBRC 105244 / SMSP</strain>
    </source>
</reference>
<dbReference type="PANTHER" id="PTHR43182:SF1">
    <property type="entry name" value="COBALT-PRECORRIN-7 C(5)-METHYLTRANSFERASE"/>
    <property type="match status" value="1"/>
</dbReference>
<dbReference type="InterPro" id="IPR014777">
    <property type="entry name" value="4pyrrole_Mease_sub1"/>
</dbReference>
<dbReference type="SUPFAM" id="SSF53790">
    <property type="entry name" value="Tetrapyrrole methylase"/>
    <property type="match status" value="1"/>
</dbReference>
<dbReference type="HOGENOM" id="CLU_089162_3_0_2"/>
<dbReference type="OrthoDB" id="42238at2157"/>
<sequence length="193" mass="20775">MKIIGVGCGPGLLTELAIKELRAARNVYGSDRAIELARPFLSASCRVKSIDDFKALSRLPQDSVILSTGDPMLAGLGYLQGEVIPGISSLQIATARLHIPQSRVAVVVAHGRGHEKGMADTLEEVKRGKIVFLLADPKFDDEELYARLQRLGLPLQVAVCENLGYPDEKITVGPIAEPPVTTADLYSLVIGNF</sequence>
<dbReference type="eggNOG" id="arCOG00650">
    <property type="taxonomic scope" value="Archaea"/>
</dbReference>
<organism evidence="7 8">
    <name type="scientific">Methanoregula formicica (strain DSM 22288 / NBRC 105244 / SMSP)</name>
    <dbReference type="NCBI Taxonomy" id="593750"/>
    <lineage>
        <taxon>Archaea</taxon>
        <taxon>Methanobacteriati</taxon>
        <taxon>Methanobacteriota</taxon>
        <taxon>Stenosarchaea group</taxon>
        <taxon>Methanomicrobia</taxon>
        <taxon>Methanomicrobiales</taxon>
        <taxon>Methanoregulaceae</taxon>
        <taxon>Methanoregula</taxon>
    </lineage>
</organism>
<dbReference type="UniPathway" id="UPA00148"/>
<evidence type="ECO:0000313" key="8">
    <source>
        <dbReference type="Proteomes" id="UP000010824"/>
    </source>
</evidence>
<dbReference type="InterPro" id="IPR050714">
    <property type="entry name" value="Cobalamin_biosynth_MTase"/>
</dbReference>
<keyword evidence="3 7" id="KW-0489">Methyltransferase</keyword>